<evidence type="ECO:0008006" key="4">
    <source>
        <dbReference type="Google" id="ProtNLM"/>
    </source>
</evidence>
<gene>
    <name evidence="2" type="ORF">B0H16DRAFT_1537289</name>
</gene>
<name>A0AAD7NEL3_9AGAR</name>
<organism evidence="2 3">
    <name type="scientific">Mycena metata</name>
    <dbReference type="NCBI Taxonomy" id="1033252"/>
    <lineage>
        <taxon>Eukaryota</taxon>
        <taxon>Fungi</taxon>
        <taxon>Dikarya</taxon>
        <taxon>Basidiomycota</taxon>
        <taxon>Agaricomycotina</taxon>
        <taxon>Agaricomycetes</taxon>
        <taxon>Agaricomycetidae</taxon>
        <taxon>Agaricales</taxon>
        <taxon>Marasmiineae</taxon>
        <taxon>Mycenaceae</taxon>
        <taxon>Mycena</taxon>
    </lineage>
</organism>
<keyword evidence="3" id="KW-1185">Reference proteome</keyword>
<comment type="caution">
    <text evidence="2">The sequence shown here is derived from an EMBL/GenBank/DDBJ whole genome shotgun (WGS) entry which is preliminary data.</text>
</comment>
<reference evidence="2" key="1">
    <citation type="submission" date="2023-03" db="EMBL/GenBank/DDBJ databases">
        <title>Massive genome expansion in bonnet fungi (Mycena s.s.) driven by repeated elements and novel gene families across ecological guilds.</title>
        <authorList>
            <consortium name="Lawrence Berkeley National Laboratory"/>
            <person name="Harder C.B."/>
            <person name="Miyauchi S."/>
            <person name="Viragh M."/>
            <person name="Kuo A."/>
            <person name="Thoen E."/>
            <person name="Andreopoulos B."/>
            <person name="Lu D."/>
            <person name="Skrede I."/>
            <person name="Drula E."/>
            <person name="Henrissat B."/>
            <person name="Morin E."/>
            <person name="Kohler A."/>
            <person name="Barry K."/>
            <person name="LaButti K."/>
            <person name="Morin E."/>
            <person name="Salamov A."/>
            <person name="Lipzen A."/>
            <person name="Mereny Z."/>
            <person name="Hegedus B."/>
            <person name="Baldrian P."/>
            <person name="Stursova M."/>
            <person name="Weitz H."/>
            <person name="Taylor A."/>
            <person name="Grigoriev I.V."/>
            <person name="Nagy L.G."/>
            <person name="Martin F."/>
            <person name="Kauserud H."/>
        </authorList>
    </citation>
    <scope>NUCLEOTIDE SEQUENCE</scope>
    <source>
        <strain evidence="2">CBHHK182m</strain>
    </source>
</reference>
<feature type="signal peptide" evidence="1">
    <location>
        <begin position="1"/>
        <end position="20"/>
    </location>
</feature>
<evidence type="ECO:0000256" key="1">
    <source>
        <dbReference type="SAM" id="SignalP"/>
    </source>
</evidence>
<evidence type="ECO:0000313" key="2">
    <source>
        <dbReference type="EMBL" id="KAJ7757634.1"/>
    </source>
</evidence>
<dbReference type="EMBL" id="JARKIB010000044">
    <property type="protein sequence ID" value="KAJ7757634.1"/>
    <property type="molecule type" value="Genomic_DNA"/>
</dbReference>
<protein>
    <recommendedName>
        <fullName evidence="4">Secreted protein</fullName>
    </recommendedName>
</protein>
<feature type="chain" id="PRO_5041910353" description="Secreted protein" evidence="1">
    <location>
        <begin position="21"/>
        <end position="70"/>
    </location>
</feature>
<keyword evidence="1" id="KW-0732">Signal</keyword>
<accession>A0AAD7NEL3</accession>
<evidence type="ECO:0000313" key="3">
    <source>
        <dbReference type="Proteomes" id="UP001215598"/>
    </source>
</evidence>
<sequence>MMMLIWTWVAPASKRHLALGSSLWLRRLSVQLVRAKCCFQVELCDVVAQQLDTSPRGLWTLPIRRTFNEQ</sequence>
<proteinExistence type="predicted"/>
<dbReference type="AlphaFoldDB" id="A0AAD7NEL3"/>
<dbReference type="Proteomes" id="UP001215598">
    <property type="component" value="Unassembled WGS sequence"/>
</dbReference>